<proteinExistence type="predicted"/>
<dbReference type="EMBL" id="AHJG01000137">
    <property type="protein sequence ID" value="EPA05814.1"/>
    <property type="molecule type" value="Genomic_DNA"/>
</dbReference>
<accession>S2EU21</accession>
<protein>
    <submittedName>
        <fullName evidence="2">Uncharacterized protein</fullName>
    </submittedName>
</protein>
<feature type="non-terminal residue" evidence="2">
    <location>
        <position position="46"/>
    </location>
</feature>
<keyword evidence="1" id="KW-0472">Membrane</keyword>
<keyword evidence="1" id="KW-0812">Transmembrane</keyword>
<evidence type="ECO:0000256" key="1">
    <source>
        <dbReference type="SAM" id="Phobius"/>
    </source>
</evidence>
<name>S2EU21_9ARCH</name>
<keyword evidence="3" id="KW-1185">Reference proteome</keyword>
<sequence>MILYSASTDKQAPPPDTGKFVRLIIVAIIAISILAVVGNQAVILSM</sequence>
<gene>
    <name evidence="2" type="ORF">BG20_I2624</name>
</gene>
<organism evidence="2 3">
    <name type="scientific">Candidatus Nitrosarchaeum limnium BG20</name>
    <dbReference type="NCBI Taxonomy" id="859192"/>
    <lineage>
        <taxon>Archaea</taxon>
        <taxon>Nitrososphaerota</taxon>
        <taxon>Nitrososphaeria</taxon>
        <taxon>Nitrosopumilales</taxon>
        <taxon>Nitrosopumilaceae</taxon>
        <taxon>Nitrosarchaeum</taxon>
    </lineage>
</organism>
<keyword evidence="1" id="KW-1133">Transmembrane helix</keyword>
<reference evidence="2 3" key="1">
    <citation type="journal article" date="2012" name="J. Bacteriol.">
        <title>Genome Sequence of "Candidatus Nitrosoarchaeum limnia" BG20, a Low-Salinity Ammonia-Oxidizing Archaeon from the San Francisco Bay Estuary.</title>
        <authorList>
            <person name="Mosier A.C."/>
            <person name="Allen E.E."/>
            <person name="Kim M."/>
            <person name="Ferriera S."/>
            <person name="Francis C.A."/>
        </authorList>
    </citation>
    <scope>NUCLEOTIDE SEQUENCE [LARGE SCALE GENOMIC DNA]</scope>
    <source>
        <strain evidence="2 3">BG20</strain>
    </source>
</reference>
<dbReference type="AlphaFoldDB" id="S2EU21"/>
<comment type="caution">
    <text evidence="2">The sequence shown here is derived from an EMBL/GenBank/DDBJ whole genome shotgun (WGS) entry which is preliminary data.</text>
</comment>
<evidence type="ECO:0000313" key="3">
    <source>
        <dbReference type="Proteomes" id="UP000014065"/>
    </source>
</evidence>
<evidence type="ECO:0000313" key="2">
    <source>
        <dbReference type="EMBL" id="EPA05814.1"/>
    </source>
</evidence>
<feature type="transmembrane region" description="Helical" evidence="1">
    <location>
        <begin position="20"/>
        <end position="44"/>
    </location>
</feature>
<dbReference type="Proteomes" id="UP000014065">
    <property type="component" value="Unassembled WGS sequence"/>
</dbReference>